<dbReference type="GO" id="GO:0016874">
    <property type="term" value="F:ligase activity"/>
    <property type="evidence" value="ECO:0007669"/>
    <property type="project" value="UniProtKB-KW"/>
</dbReference>
<reference evidence="1 2" key="1">
    <citation type="submission" date="2019-03" db="EMBL/GenBank/DDBJ databases">
        <title>Genomic Encyclopedia of Type Strains, Phase IV (KMG-IV): sequencing the most valuable type-strain genomes for metagenomic binning, comparative biology and taxonomic classification.</title>
        <authorList>
            <person name="Goeker M."/>
        </authorList>
    </citation>
    <scope>NUCLEOTIDE SEQUENCE [LARGE SCALE GENOMIC DNA]</scope>
    <source>
        <strain evidence="1 2">DSM 46770</strain>
    </source>
</reference>
<protein>
    <submittedName>
        <fullName evidence="1">Phenylacetate-CoA ligase</fullName>
    </submittedName>
</protein>
<sequence length="382" mass="41900">MLRKKYRRLLENPQAINLSEIPVLTQSEYSDAIRYVAARLPERLSGTFLHVAGGTRDAPRLGGVPRDMVLPDITARWKPLAPGSVLVNLSPPGRLWSAHYFYNSLASAAGALTVPFEEPRDDEIGHCLDFFEDQGVTAVAASPATMRRILGFALFEGRRLPWLDRILWSDGIPDRALGELVADEFPHVRTWGVYGTAETWMIGHSGPDCPPGVFHVFPHQYVEVSEDGILVTTVRGGAAGPLLRYRVGRAGTWETCRCGGTGPALRVRERVDSMVELFGRVVAPEDLVGLARQMDMVDRAQVALIDPGTGTERMYLRVTLRPGVEDDPYTTEWIRSHVVAGDLGLAGAVGVNADSFDVVVVDRLARGDGRTEPPLLVVERTV</sequence>
<accession>A0A4R6V5Q9</accession>
<dbReference type="Proteomes" id="UP000295281">
    <property type="component" value="Unassembled WGS sequence"/>
</dbReference>
<dbReference type="SUPFAM" id="SSF56801">
    <property type="entry name" value="Acetyl-CoA synthetase-like"/>
    <property type="match status" value="1"/>
</dbReference>
<gene>
    <name evidence="1" type="ORF">EV190_101895</name>
</gene>
<dbReference type="EMBL" id="SNYN01000001">
    <property type="protein sequence ID" value="TDQ55563.1"/>
    <property type="molecule type" value="Genomic_DNA"/>
</dbReference>
<organism evidence="1 2">
    <name type="scientific">Actinorugispora endophytica</name>
    <dbReference type="NCBI Taxonomy" id="1605990"/>
    <lineage>
        <taxon>Bacteria</taxon>
        <taxon>Bacillati</taxon>
        <taxon>Actinomycetota</taxon>
        <taxon>Actinomycetes</taxon>
        <taxon>Streptosporangiales</taxon>
        <taxon>Nocardiopsidaceae</taxon>
        <taxon>Actinorugispora</taxon>
    </lineage>
</organism>
<dbReference type="AlphaFoldDB" id="A0A4R6V5Q9"/>
<evidence type="ECO:0000313" key="2">
    <source>
        <dbReference type="Proteomes" id="UP000295281"/>
    </source>
</evidence>
<dbReference type="Gene3D" id="3.40.50.12780">
    <property type="entry name" value="N-terminal domain of ligase-like"/>
    <property type="match status" value="1"/>
</dbReference>
<comment type="caution">
    <text evidence="1">The sequence shown here is derived from an EMBL/GenBank/DDBJ whole genome shotgun (WGS) entry which is preliminary data.</text>
</comment>
<dbReference type="InterPro" id="IPR042099">
    <property type="entry name" value="ANL_N_sf"/>
</dbReference>
<keyword evidence="2" id="KW-1185">Reference proteome</keyword>
<name>A0A4R6V5Q9_9ACTN</name>
<keyword evidence="1" id="KW-0436">Ligase</keyword>
<proteinExistence type="predicted"/>
<evidence type="ECO:0000313" key="1">
    <source>
        <dbReference type="EMBL" id="TDQ55563.1"/>
    </source>
</evidence>